<dbReference type="PANTHER" id="PTHR42711">
    <property type="entry name" value="ABC TRANSPORTER ATP-BINDING PROTEIN"/>
    <property type="match status" value="1"/>
</dbReference>
<dbReference type="SUPFAM" id="SSF52540">
    <property type="entry name" value="P-loop containing nucleoside triphosphate hydrolases"/>
    <property type="match status" value="1"/>
</dbReference>
<feature type="domain" description="ABC transporter" evidence="5">
    <location>
        <begin position="9"/>
        <end position="239"/>
    </location>
</feature>
<keyword evidence="3" id="KW-0547">Nucleotide-binding</keyword>
<protein>
    <recommendedName>
        <fullName evidence="5">ABC transporter domain-containing protein</fullName>
    </recommendedName>
</protein>
<dbReference type="InterPro" id="IPR017871">
    <property type="entry name" value="ABC_transporter-like_CS"/>
</dbReference>
<gene>
    <name evidence="6" type="ORF">LCGC14_1645840</name>
</gene>
<dbReference type="InterPro" id="IPR027417">
    <property type="entry name" value="P-loop_NTPase"/>
</dbReference>
<keyword evidence="4" id="KW-0067">ATP-binding</keyword>
<reference evidence="6" key="1">
    <citation type="journal article" date="2015" name="Nature">
        <title>Complex archaea that bridge the gap between prokaryotes and eukaryotes.</title>
        <authorList>
            <person name="Spang A."/>
            <person name="Saw J.H."/>
            <person name="Jorgensen S.L."/>
            <person name="Zaremba-Niedzwiedzka K."/>
            <person name="Martijn J."/>
            <person name="Lind A.E."/>
            <person name="van Eijk R."/>
            <person name="Schleper C."/>
            <person name="Guy L."/>
            <person name="Ettema T.J."/>
        </authorList>
    </citation>
    <scope>NUCLEOTIDE SEQUENCE</scope>
</reference>
<dbReference type="InterPro" id="IPR003439">
    <property type="entry name" value="ABC_transporter-like_ATP-bd"/>
</dbReference>
<evidence type="ECO:0000256" key="4">
    <source>
        <dbReference type="ARBA" id="ARBA00022840"/>
    </source>
</evidence>
<dbReference type="Gene3D" id="3.40.50.300">
    <property type="entry name" value="P-loop containing nucleotide triphosphate hydrolases"/>
    <property type="match status" value="1"/>
</dbReference>
<proteinExistence type="inferred from homology"/>
<dbReference type="Pfam" id="PF13732">
    <property type="entry name" value="DrrA1-3_C"/>
    <property type="match status" value="1"/>
</dbReference>
<dbReference type="AlphaFoldDB" id="A0A0F9KY66"/>
<comment type="caution">
    <text evidence="6">The sequence shown here is derived from an EMBL/GenBank/DDBJ whole genome shotgun (WGS) entry which is preliminary data.</text>
</comment>
<evidence type="ECO:0000256" key="1">
    <source>
        <dbReference type="ARBA" id="ARBA00005417"/>
    </source>
</evidence>
<dbReference type="GO" id="GO:0005524">
    <property type="term" value="F:ATP binding"/>
    <property type="evidence" value="ECO:0007669"/>
    <property type="project" value="UniProtKB-KW"/>
</dbReference>
<sequence length="318" mass="36076">MEKMEENFIEFRNVQKHYNGIKALDGLTFIIKKGEVFGYIGPNGAGKTTTIKILVGLIHNYKGDVLINGINISKRKGDYYKILGYLPQEAGFQEWRTVNHALSTFGKLSGLRSNHLEERIKEVLDLVGLTDVRHQKINHLSGGMKQKLMFAQAMLHKPEILVMDEPMSGLDPTSRFQMREIIKELVNTGITIFLSSHILSDVQDFSSHIGILNKGQLLKSGSPAELQRDFQVENNLEIEFAEGSSLSIDLEELSCVNSVKQLSDNKQLIFIKNEANIDDCIKIILDNLLKQNCRIRNFNILKPSLEEVYLKYIRGEIV</sequence>
<dbReference type="CDD" id="cd03230">
    <property type="entry name" value="ABC_DR_subfamily_A"/>
    <property type="match status" value="1"/>
</dbReference>
<evidence type="ECO:0000256" key="2">
    <source>
        <dbReference type="ARBA" id="ARBA00022448"/>
    </source>
</evidence>
<dbReference type="SMART" id="SM00382">
    <property type="entry name" value="AAA"/>
    <property type="match status" value="1"/>
</dbReference>
<dbReference type="InterPro" id="IPR025302">
    <property type="entry name" value="DrrA1/2-like_C"/>
</dbReference>
<dbReference type="InterPro" id="IPR003593">
    <property type="entry name" value="AAA+_ATPase"/>
</dbReference>
<evidence type="ECO:0000313" key="6">
    <source>
        <dbReference type="EMBL" id="KKM20400.1"/>
    </source>
</evidence>
<comment type="similarity">
    <text evidence="1">Belongs to the ABC transporter superfamily.</text>
</comment>
<dbReference type="PROSITE" id="PS50893">
    <property type="entry name" value="ABC_TRANSPORTER_2"/>
    <property type="match status" value="1"/>
</dbReference>
<organism evidence="6">
    <name type="scientific">marine sediment metagenome</name>
    <dbReference type="NCBI Taxonomy" id="412755"/>
    <lineage>
        <taxon>unclassified sequences</taxon>
        <taxon>metagenomes</taxon>
        <taxon>ecological metagenomes</taxon>
    </lineage>
</organism>
<evidence type="ECO:0000256" key="3">
    <source>
        <dbReference type="ARBA" id="ARBA00022741"/>
    </source>
</evidence>
<dbReference type="GO" id="GO:0016887">
    <property type="term" value="F:ATP hydrolysis activity"/>
    <property type="evidence" value="ECO:0007669"/>
    <property type="project" value="InterPro"/>
</dbReference>
<dbReference type="PANTHER" id="PTHR42711:SF5">
    <property type="entry name" value="ABC TRANSPORTER ATP-BINDING PROTEIN NATA"/>
    <property type="match status" value="1"/>
</dbReference>
<dbReference type="InterPro" id="IPR050763">
    <property type="entry name" value="ABC_transporter_ATP-binding"/>
</dbReference>
<keyword evidence="2" id="KW-0813">Transport</keyword>
<accession>A0A0F9KY66</accession>
<name>A0A0F9KY66_9ZZZZ</name>
<dbReference type="Pfam" id="PF00005">
    <property type="entry name" value="ABC_tran"/>
    <property type="match status" value="1"/>
</dbReference>
<dbReference type="EMBL" id="LAZR01013774">
    <property type="protein sequence ID" value="KKM20400.1"/>
    <property type="molecule type" value="Genomic_DNA"/>
</dbReference>
<evidence type="ECO:0000259" key="5">
    <source>
        <dbReference type="PROSITE" id="PS50893"/>
    </source>
</evidence>
<dbReference type="PROSITE" id="PS00211">
    <property type="entry name" value="ABC_TRANSPORTER_1"/>
    <property type="match status" value="1"/>
</dbReference>